<sequence length="204" mass="22187">MRCEIGEGRPSSGRTPALSRTALLTDRSRLSGANRRSAALCQTPHLPLSPERVTPGWAGRLTPEARARSGLASPPHRRLFTLETCCGYGYGLARDLHLLPRIFKGQRELTGRRRNRDAFQGTGPSLGANPFQGALPFTKKRELSPGLPPASPGSFALPHWAPRGAYLRHSRFGDLNPTPFRSAGGDVGHRPTLQNGVRPSLRTD</sequence>
<dbReference type="PANTHER" id="PTHR34141">
    <property type="match status" value="1"/>
</dbReference>
<gene>
    <name evidence="2" type="ORF">VZT92_020131</name>
</gene>
<name>A0AAW1EGC8_ZOAVI</name>
<keyword evidence="3" id="KW-1185">Reference proteome</keyword>
<protein>
    <submittedName>
        <fullName evidence="2">Uncharacterized protein</fullName>
    </submittedName>
</protein>
<organism evidence="2 3">
    <name type="scientific">Zoarces viviparus</name>
    <name type="common">Viviparous eelpout</name>
    <name type="synonym">Blennius viviparus</name>
    <dbReference type="NCBI Taxonomy" id="48416"/>
    <lineage>
        <taxon>Eukaryota</taxon>
        <taxon>Metazoa</taxon>
        <taxon>Chordata</taxon>
        <taxon>Craniata</taxon>
        <taxon>Vertebrata</taxon>
        <taxon>Euteleostomi</taxon>
        <taxon>Actinopterygii</taxon>
        <taxon>Neopterygii</taxon>
        <taxon>Teleostei</taxon>
        <taxon>Neoteleostei</taxon>
        <taxon>Acanthomorphata</taxon>
        <taxon>Eupercaria</taxon>
        <taxon>Perciformes</taxon>
        <taxon>Cottioidei</taxon>
        <taxon>Zoarcales</taxon>
        <taxon>Zoarcidae</taxon>
        <taxon>Zoarcinae</taxon>
        <taxon>Zoarces</taxon>
    </lineage>
</organism>
<evidence type="ECO:0000313" key="3">
    <source>
        <dbReference type="Proteomes" id="UP001488805"/>
    </source>
</evidence>
<reference evidence="2 3" key="1">
    <citation type="journal article" date="2024" name="Genome Biol. Evol.">
        <title>Chromosome-level genome assembly of the viviparous eelpout Zoarces viviparus.</title>
        <authorList>
            <person name="Fuhrmann N."/>
            <person name="Brasseur M.V."/>
            <person name="Bakowski C.E."/>
            <person name="Podsiadlowski L."/>
            <person name="Prost S."/>
            <person name="Krehenwinkel H."/>
            <person name="Mayer C."/>
        </authorList>
    </citation>
    <scope>NUCLEOTIDE SEQUENCE [LARGE SCALE GENOMIC DNA]</scope>
    <source>
        <strain evidence="2">NO-MEL_2022_Ind0_liver</strain>
    </source>
</reference>
<evidence type="ECO:0000313" key="2">
    <source>
        <dbReference type="EMBL" id="KAK9521578.1"/>
    </source>
</evidence>
<dbReference type="Proteomes" id="UP001488805">
    <property type="component" value="Unassembled WGS sequence"/>
</dbReference>
<dbReference type="EMBL" id="JBCEZU010000305">
    <property type="protein sequence ID" value="KAK9521578.1"/>
    <property type="molecule type" value="Genomic_DNA"/>
</dbReference>
<feature type="region of interest" description="Disordered" evidence="1">
    <location>
        <begin position="110"/>
        <end position="133"/>
    </location>
</feature>
<accession>A0AAW1EGC8</accession>
<feature type="region of interest" description="Disordered" evidence="1">
    <location>
        <begin position="177"/>
        <end position="204"/>
    </location>
</feature>
<dbReference type="PANTHER" id="PTHR34141:SF1">
    <property type="match status" value="1"/>
</dbReference>
<comment type="caution">
    <text evidence="2">The sequence shown here is derived from an EMBL/GenBank/DDBJ whole genome shotgun (WGS) entry which is preliminary data.</text>
</comment>
<dbReference type="AlphaFoldDB" id="A0AAW1EGC8"/>
<evidence type="ECO:0000256" key="1">
    <source>
        <dbReference type="SAM" id="MobiDB-lite"/>
    </source>
</evidence>
<proteinExistence type="predicted"/>